<accession>A0ABQ7H859</accession>
<name>A0ABQ7H859_DUNSA</name>
<gene>
    <name evidence="2" type="ORF">DUNSADRAFT_2653</name>
</gene>
<dbReference type="Proteomes" id="UP000815325">
    <property type="component" value="Unassembled WGS sequence"/>
</dbReference>
<comment type="caution">
    <text evidence="2">The sequence shown here is derived from an EMBL/GenBank/DDBJ whole genome shotgun (WGS) entry which is preliminary data.</text>
</comment>
<evidence type="ECO:0000313" key="2">
    <source>
        <dbReference type="EMBL" id="KAF5843040.1"/>
    </source>
</evidence>
<sequence length="84" mass="9420">MHVQAFVDVLTVYCSDTRDAMELRISEAALRARVAELESALEGHELRARLAALEEKERQARSRADALEAARANAIVLVRIILYL</sequence>
<organism evidence="2 3">
    <name type="scientific">Dunaliella salina</name>
    <name type="common">Green alga</name>
    <name type="synonym">Protococcus salinus</name>
    <dbReference type="NCBI Taxonomy" id="3046"/>
    <lineage>
        <taxon>Eukaryota</taxon>
        <taxon>Viridiplantae</taxon>
        <taxon>Chlorophyta</taxon>
        <taxon>core chlorophytes</taxon>
        <taxon>Chlorophyceae</taxon>
        <taxon>CS clade</taxon>
        <taxon>Chlamydomonadales</taxon>
        <taxon>Dunaliellaceae</taxon>
        <taxon>Dunaliella</taxon>
    </lineage>
</organism>
<evidence type="ECO:0000256" key="1">
    <source>
        <dbReference type="SAM" id="Coils"/>
    </source>
</evidence>
<reference evidence="2" key="1">
    <citation type="submission" date="2017-08" db="EMBL/GenBank/DDBJ databases">
        <authorList>
            <person name="Polle J.E."/>
            <person name="Barry K."/>
            <person name="Cushman J."/>
            <person name="Schmutz J."/>
            <person name="Tran D."/>
            <person name="Hathwaick L.T."/>
            <person name="Yim W.C."/>
            <person name="Jenkins J."/>
            <person name="Mckie-Krisberg Z.M."/>
            <person name="Prochnik S."/>
            <person name="Lindquist E."/>
            <person name="Dockter R.B."/>
            <person name="Adam C."/>
            <person name="Molina H."/>
            <person name="Bunkerborg J."/>
            <person name="Jin E."/>
            <person name="Buchheim M."/>
            <person name="Magnuson J."/>
        </authorList>
    </citation>
    <scope>NUCLEOTIDE SEQUENCE</scope>
    <source>
        <strain evidence="2">CCAP 19/18</strain>
    </source>
</reference>
<proteinExistence type="predicted"/>
<dbReference type="EMBL" id="MU069449">
    <property type="protein sequence ID" value="KAF5843040.1"/>
    <property type="molecule type" value="Genomic_DNA"/>
</dbReference>
<keyword evidence="1" id="KW-0175">Coiled coil</keyword>
<keyword evidence="3" id="KW-1185">Reference proteome</keyword>
<evidence type="ECO:0000313" key="3">
    <source>
        <dbReference type="Proteomes" id="UP000815325"/>
    </source>
</evidence>
<feature type="coiled-coil region" evidence="1">
    <location>
        <begin position="27"/>
        <end position="73"/>
    </location>
</feature>
<protein>
    <submittedName>
        <fullName evidence="2">Uncharacterized protein</fullName>
    </submittedName>
</protein>